<dbReference type="Pfam" id="PF11258">
    <property type="entry name" value="DUF3048"/>
    <property type="match status" value="1"/>
</dbReference>
<evidence type="ECO:0000259" key="2">
    <source>
        <dbReference type="Pfam" id="PF11258"/>
    </source>
</evidence>
<dbReference type="RefSeq" id="WP_200313683.1">
    <property type="nucleotide sequence ID" value="NZ_JAENJH010000001.1"/>
</dbReference>
<evidence type="ECO:0000256" key="1">
    <source>
        <dbReference type="SAM" id="MobiDB-lite"/>
    </source>
</evidence>
<feature type="domain" description="DUF3048" evidence="2">
    <location>
        <begin position="55"/>
        <end position="178"/>
    </location>
</feature>
<evidence type="ECO:0000259" key="3">
    <source>
        <dbReference type="Pfam" id="PF17479"/>
    </source>
</evidence>
<feature type="domain" description="DUF3048" evidence="3">
    <location>
        <begin position="208"/>
        <end position="320"/>
    </location>
</feature>
<dbReference type="InterPro" id="IPR035328">
    <property type="entry name" value="DUF3048_C"/>
</dbReference>
<dbReference type="Gene3D" id="3.50.90.10">
    <property type="entry name" value="YerB-like"/>
    <property type="match status" value="1"/>
</dbReference>
<protein>
    <submittedName>
        <fullName evidence="4">DUF3048 domain-containing protein</fullName>
    </submittedName>
</protein>
<dbReference type="InterPro" id="IPR021416">
    <property type="entry name" value="DUF3048_N"/>
</dbReference>
<evidence type="ECO:0000313" key="5">
    <source>
        <dbReference type="Proteomes" id="UP000635245"/>
    </source>
</evidence>
<accession>A0A934QLH4</accession>
<reference evidence="4" key="1">
    <citation type="submission" date="2020-12" db="EMBL/GenBank/DDBJ databases">
        <title>Prauserella sp. ASG 168, a novel actinomycete isolated from cave rock.</title>
        <authorList>
            <person name="Suriyachadkun C."/>
        </authorList>
    </citation>
    <scope>NUCLEOTIDE SEQUENCE</scope>
    <source>
        <strain evidence="4">ASG 168</strain>
    </source>
</reference>
<comment type="caution">
    <text evidence="4">The sequence shown here is derived from an EMBL/GenBank/DDBJ whole genome shotgun (WGS) entry which is preliminary data.</text>
</comment>
<dbReference type="AlphaFoldDB" id="A0A934QLH4"/>
<dbReference type="InterPro" id="IPR023158">
    <property type="entry name" value="YerB-like_sf"/>
</dbReference>
<feature type="region of interest" description="Disordered" evidence="1">
    <location>
        <begin position="34"/>
        <end position="56"/>
    </location>
</feature>
<gene>
    <name evidence="4" type="ORF">JHE00_00715</name>
</gene>
<organism evidence="4 5">
    <name type="scientific">Prauserella cavernicola</name>
    <dbReference type="NCBI Taxonomy" id="2800127"/>
    <lineage>
        <taxon>Bacteria</taxon>
        <taxon>Bacillati</taxon>
        <taxon>Actinomycetota</taxon>
        <taxon>Actinomycetes</taxon>
        <taxon>Pseudonocardiales</taxon>
        <taxon>Pseudonocardiaceae</taxon>
        <taxon>Prauserella</taxon>
    </lineage>
</organism>
<dbReference type="Pfam" id="PF17479">
    <property type="entry name" value="DUF3048_C"/>
    <property type="match status" value="1"/>
</dbReference>
<dbReference type="Proteomes" id="UP000635245">
    <property type="component" value="Unassembled WGS sequence"/>
</dbReference>
<dbReference type="EMBL" id="JAENJH010000001">
    <property type="protein sequence ID" value="MBK1782827.1"/>
    <property type="molecule type" value="Genomic_DNA"/>
</dbReference>
<dbReference type="SUPFAM" id="SSF159774">
    <property type="entry name" value="YerB-like"/>
    <property type="match status" value="1"/>
</dbReference>
<name>A0A934QLH4_9PSEU</name>
<sequence length="325" mass="34019">MLTTPLRQLLASVLVFLVVGATVAALLLFGGGDGESARPAPPRAEPGQSETRAPAPSERVLAVKIDNVAAARPQTGLASADVVYVEPVEGGLTRLAAVYSSRMPEVVGPVRSARETDVELLAQYGHPTLAFSGVAPELLPMLRRAPLTAASEQRVPGAYFRDPARPMPHNLFVRPDRLPTGSGPGPDHVLPIGPAPEGGTPQGHHTARFQAATYDFRWAAQQRRWQVSLDGSPLLTTEAGQASAHTVVVQRVATRAGAQVEDAAGSLSPVARTVGTGAVTVLRDGRAFEGTWSRPSAGEGTTFTTAAGDPLPRATGPVWVLLVPR</sequence>
<keyword evidence="5" id="KW-1185">Reference proteome</keyword>
<evidence type="ECO:0000313" key="4">
    <source>
        <dbReference type="EMBL" id="MBK1782827.1"/>
    </source>
</evidence>
<proteinExistence type="predicted"/>